<dbReference type="Pfam" id="PF00884">
    <property type="entry name" value="Sulfatase"/>
    <property type="match status" value="1"/>
</dbReference>
<dbReference type="SUPFAM" id="SSF53649">
    <property type="entry name" value="Alkaline phosphatase-like"/>
    <property type="match status" value="1"/>
</dbReference>
<evidence type="ECO:0000313" key="4">
    <source>
        <dbReference type="EMBL" id="TWT69328.1"/>
    </source>
</evidence>
<evidence type="ECO:0000256" key="1">
    <source>
        <dbReference type="ARBA" id="ARBA00022723"/>
    </source>
</evidence>
<comment type="caution">
    <text evidence="4">The sequence shown here is derived from an EMBL/GenBank/DDBJ whole genome shotgun (WGS) entry which is preliminary data.</text>
</comment>
<keyword evidence="5" id="KW-1185">Reference proteome</keyword>
<feature type="domain" description="Sulfatase N-terminal" evidence="3">
    <location>
        <begin position="51"/>
        <end position="482"/>
    </location>
</feature>
<dbReference type="PANTHER" id="PTHR45953">
    <property type="entry name" value="IDURONATE 2-SULFATASE"/>
    <property type="match status" value="1"/>
</dbReference>
<name>A0A5C5Y2X2_9PLAN</name>
<accession>A0A5C5Y2X2</accession>
<dbReference type="InterPro" id="IPR017850">
    <property type="entry name" value="Alkaline_phosphatase_core_sf"/>
</dbReference>
<dbReference type="Proteomes" id="UP000317238">
    <property type="component" value="Unassembled WGS sequence"/>
</dbReference>
<sequence>MKTERSERFGTGHPLHASLRCWMAGGLVVFAAIGSLCDTVVRAESAKTRAPNLLWIVTDDHRSDSIQAYNRAVYGQDDSPLGHVESPNIDRLAGEGVLFTRVFCNAPVCAPSRGSMHTGRYPFRNGHYAFEITHQAPDFVRPTVSQTLRDHGYQTALFGKPGHYIFRWGPGQGYNDAGLFDTEVDFKHDLQKNGIGEIFTGVRFGKRQGRTQVIGTAEKVLYPDGRTKEYFISRVGEDLTPEDLAARREVDQQFDLLRSYTRSNPSLIIGGVNPKPAGKTIDAAVVDEYTRYLTNRDSEYLTAWGKSQRGVDTDRPVFIHLSFHLPHTPVLPPKSFRDRFAQYSYRVPEFDKSDVERLPPQMQRMYQATKIDDLTPEEKQTAIQDYYAFCAYGDALIGDAVDKFKAYCESRDEDYLILFTIGDHGWHLGEQGIEAKFTPWRQSVSDSVILVSSDKNAVVPGTVCDQLVEYVDFAPTLLASAGLDIHSERFDYLDGYSLFDVIDGKRPERQYAVGEINVIVGPRAYLHTDRFRFSMRTRPFDNLVNKNQLGQDLRWALDAPAEEVDLMLYDLAVDPLERRNVAGQSEYRELAEWFRQKLGRIVLGDGRAECDWSMENTFHISDFALGADDKKLDIPTKIIPEPAMAVSKR</sequence>
<dbReference type="AlphaFoldDB" id="A0A5C5Y2X2"/>
<reference evidence="4 5" key="1">
    <citation type="submission" date="2019-02" db="EMBL/GenBank/DDBJ databases">
        <title>Deep-cultivation of Planctomycetes and their phenomic and genomic characterization uncovers novel biology.</title>
        <authorList>
            <person name="Wiegand S."/>
            <person name="Jogler M."/>
            <person name="Boedeker C."/>
            <person name="Pinto D."/>
            <person name="Vollmers J."/>
            <person name="Rivas-Marin E."/>
            <person name="Kohn T."/>
            <person name="Peeters S.H."/>
            <person name="Heuer A."/>
            <person name="Rast P."/>
            <person name="Oberbeckmann S."/>
            <person name="Bunk B."/>
            <person name="Jeske O."/>
            <person name="Meyerdierks A."/>
            <person name="Storesund J.E."/>
            <person name="Kallscheuer N."/>
            <person name="Luecker S."/>
            <person name="Lage O.M."/>
            <person name="Pohl T."/>
            <person name="Merkel B.J."/>
            <person name="Hornburger P."/>
            <person name="Mueller R.-W."/>
            <person name="Bruemmer F."/>
            <person name="Labrenz M."/>
            <person name="Spormann A.M."/>
            <person name="Op Den Camp H."/>
            <person name="Overmann J."/>
            <person name="Amann R."/>
            <person name="Jetten M.S.M."/>
            <person name="Mascher T."/>
            <person name="Medema M.H."/>
            <person name="Devos D.P."/>
            <person name="Kaster A.-K."/>
            <person name="Ovreas L."/>
            <person name="Rohde M."/>
            <person name="Galperin M.Y."/>
            <person name="Jogler C."/>
        </authorList>
    </citation>
    <scope>NUCLEOTIDE SEQUENCE [LARGE SCALE GENOMIC DNA]</scope>
    <source>
        <strain evidence="4 5">Pan14r</strain>
    </source>
</reference>
<evidence type="ECO:0000259" key="3">
    <source>
        <dbReference type="Pfam" id="PF00884"/>
    </source>
</evidence>
<dbReference type="PANTHER" id="PTHR45953:SF1">
    <property type="entry name" value="IDURONATE 2-SULFATASE"/>
    <property type="match status" value="1"/>
</dbReference>
<dbReference type="GO" id="GO:0046872">
    <property type="term" value="F:metal ion binding"/>
    <property type="evidence" value="ECO:0007669"/>
    <property type="project" value="UniProtKB-KW"/>
</dbReference>
<dbReference type="InterPro" id="IPR000917">
    <property type="entry name" value="Sulfatase_N"/>
</dbReference>
<dbReference type="CDD" id="cd16153">
    <property type="entry name" value="sulfatase_like"/>
    <property type="match status" value="1"/>
</dbReference>
<dbReference type="RefSeq" id="WP_197203455.1">
    <property type="nucleotide sequence ID" value="NZ_SJPL01000001.1"/>
</dbReference>
<keyword evidence="2 4" id="KW-0378">Hydrolase</keyword>
<evidence type="ECO:0000256" key="2">
    <source>
        <dbReference type="ARBA" id="ARBA00022801"/>
    </source>
</evidence>
<dbReference type="EC" id="3.1.6.6" evidence="4"/>
<keyword evidence="1" id="KW-0479">Metal-binding</keyword>
<protein>
    <submittedName>
        <fullName evidence="4">Choline-sulfatase</fullName>
        <ecNumber evidence="4">3.1.6.6</ecNumber>
    </submittedName>
</protein>
<dbReference type="EMBL" id="SJPL01000001">
    <property type="protein sequence ID" value="TWT69328.1"/>
    <property type="molecule type" value="Genomic_DNA"/>
</dbReference>
<evidence type="ECO:0000313" key="5">
    <source>
        <dbReference type="Proteomes" id="UP000317238"/>
    </source>
</evidence>
<dbReference type="Gene3D" id="3.40.720.10">
    <property type="entry name" value="Alkaline Phosphatase, subunit A"/>
    <property type="match status" value="1"/>
</dbReference>
<dbReference type="GO" id="GO:0005737">
    <property type="term" value="C:cytoplasm"/>
    <property type="evidence" value="ECO:0007669"/>
    <property type="project" value="TreeGrafter"/>
</dbReference>
<proteinExistence type="predicted"/>
<dbReference type="GO" id="GO:0047753">
    <property type="term" value="F:choline-sulfatase activity"/>
    <property type="evidence" value="ECO:0007669"/>
    <property type="project" value="UniProtKB-EC"/>
</dbReference>
<organism evidence="4 5">
    <name type="scientific">Crateriforma conspicua</name>
    <dbReference type="NCBI Taxonomy" id="2527996"/>
    <lineage>
        <taxon>Bacteria</taxon>
        <taxon>Pseudomonadati</taxon>
        <taxon>Planctomycetota</taxon>
        <taxon>Planctomycetia</taxon>
        <taxon>Planctomycetales</taxon>
        <taxon>Planctomycetaceae</taxon>
        <taxon>Crateriforma</taxon>
    </lineage>
</organism>
<gene>
    <name evidence="4" type="primary">betC_17</name>
    <name evidence="4" type="ORF">Pan14r_16130</name>
</gene>